<feature type="domain" description="Big-1" evidence="3">
    <location>
        <begin position="384"/>
        <end position="483"/>
    </location>
</feature>
<dbReference type="PROSITE" id="PS51127">
    <property type="entry name" value="BIG1"/>
    <property type="match status" value="2"/>
</dbReference>
<evidence type="ECO:0000256" key="2">
    <source>
        <dbReference type="SAM" id="Phobius"/>
    </source>
</evidence>
<evidence type="ECO:0000259" key="3">
    <source>
        <dbReference type="PROSITE" id="PS51127"/>
    </source>
</evidence>
<reference evidence="4 5" key="1">
    <citation type="submission" date="2023-08" db="EMBL/GenBank/DDBJ databases">
        <title>Phytohabitans sansha sp. nov., isolated from marine sediment.</title>
        <authorList>
            <person name="Zhao Y."/>
            <person name="Yi K."/>
        </authorList>
    </citation>
    <scope>NUCLEOTIDE SEQUENCE [LARGE SCALE GENOMIC DNA]</scope>
    <source>
        <strain evidence="4 5">ZYX-F-186</strain>
    </source>
</reference>
<keyword evidence="2" id="KW-0472">Membrane</keyword>
<keyword evidence="5" id="KW-1185">Reference proteome</keyword>
<dbReference type="SMART" id="SM00634">
    <property type="entry name" value="BID_1"/>
    <property type="match status" value="3"/>
</dbReference>
<evidence type="ECO:0000313" key="4">
    <source>
        <dbReference type="EMBL" id="MDQ7910118.1"/>
    </source>
</evidence>
<dbReference type="InterPro" id="IPR049804">
    <property type="entry name" value="Choice_anch_L"/>
</dbReference>
<dbReference type="InterPro" id="IPR013783">
    <property type="entry name" value="Ig-like_fold"/>
</dbReference>
<comment type="caution">
    <text evidence="4">The sequence shown here is derived from an EMBL/GenBank/DDBJ whole genome shotgun (WGS) entry which is preliminary data.</text>
</comment>
<keyword evidence="2" id="KW-0812">Transmembrane</keyword>
<accession>A0ABU0ZT38</accession>
<organism evidence="4 5">
    <name type="scientific">Phytohabitans maris</name>
    <dbReference type="NCBI Taxonomy" id="3071409"/>
    <lineage>
        <taxon>Bacteria</taxon>
        <taxon>Bacillati</taxon>
        <taxon>Actinomycetota</taxon>
        <taxon>Actinomycetes</taxon>
        <taxon>Micromonosporales</taxon>
        <taxon>Micromonosporaceae</taxon>
    </lineage>
</organism>
<protein>
    <submittedName>
        <fullName evidence="4">Ig-like domain-containing protein</fullName>
    </submittedName>
</protein>
<comment type="similarity">
    <text evidence="1">Belongs to the intimin/invasin family.</text>
</comment>
<dbReference type="SUPFAM" id="SSF49373">
    <property type="entry name" value="Invasin/intimin cell-adhesion fragments"/>
    <property type="match status" value="3"/>
</dbReference>
<dbReference type="NCBIfam" id="NF038133">
    <property type="entry name" value="choice_anch_L"/>
    <property type="match status" value="1"/>
</dbReference>
<dbReference type="Proteomes" id="UP001230908">
    <property type="component" value="Unassembled WGS sequence"/>
</dbReference>
<feature type="domain" description="Big-1" evidence="3">
    <location>
        <begin position="587"/>
        <end position="690"/>
    </location>
</feature>
<feature type="transmembrane region" description="Helical" evidence="2">
    <location>
        <begin position="704"/>
        <end position="725"/>
    </location>
</feature>
<gene>
    <name evidence="4" type="ORF">RB614_37050</name>
</gene>
<proteinExistence type="inferred from homology"/>
<dbReference type="Gene3D" id="2.60.40.10">
    <property type="entry name" value="Immunoglobulins"/>
    <property type="match status" value="3"/>
</dbReference>
<keyword evidence="2" id="KW-1133">Transmembrane helix</keyword>
<dbReference type="RefSeq" id="WP_308717370.1">
    <property type="nucleotide sequence ID" value="NZ_JAVHUY010000051.1"/>
</dbReference>
<sequence>MGVRLAAGTWGRRRVRVLAAAGAAVGIVIATAMPAAAAVITTADPVVLTEAIVSPGVTPTGAAFVTVPPIGMPHAIGDSPLAGFPTDGDTYAILTTGDANLAGQPPQGNFASVDDQGPNVRGDTDFDVTVLRIDFVVPTVLNCVHFDFKFLSDEFPEYVGSPYNDAFIAELDSSTWTTSGSTISAPNNFAFDPTGAPVTINTTGATTMQPQFAADTAYDGATPLLTAGTLVSPGPHSLFLSIFDQGDTVYDSAAFVDNLALTFAATPEDCPEGSVVRSFNLGLTPPFAVNPPGDAHTVTATLADADTGAPVDGGNVIFTVAGANPTTGTVTTGAGGEATFTYTGGNVGQDSITACFDVNGNGGCDPPDEPVSTVLKTWETAPPELTLTPPDATNVVGQTHTVIASVVDGAGDPIEDGSIVFTVAGANADIQPTAVDTDAAGEAAFTYTGNGVGADEIIACFDANGNTLCDAGEVRDTATKTWVMAGPGLTITPLDDTNPVGVNHTEIATLTGNGGPTRVQNGEIVFVVTGANPRDGEALTADSGEAELAYTGTEPGTDTITACFDATGNGQCDPGEQTVTATKTWVATTLELTPPTATNMVGDDHTVTATLTTEAGDPVSQANVIFAAGGANTAGGESTVAGRARTDESGTATFTYRGRNAGTDTITVCQDENGDRLCGPGEATATATKIWTVLPVSGAVLTPMLGTAAGLVVIGSAAVVTIVLINRRHRYRFVEPDE</sequence>
<dbReference type="EMBL" id="JAVHUY010000051">
    <property type="protein sequence ID" value="MDQ7910118.1"/>
    <property type="molecule type" value="Genomic_DNA"/>
</dbReference>
<evidence type="ECO:0000256" key="1">
    <source>
        <dbReference type="ARBA" id="ARBA00010116"/>
    </source>
</evidence>
<dbReference type="InterPro" id="IPR008964">
    <property type="entry name" value="Invasin/intimin_cell_adhesion"/>
</dbReference>
<name>A0ABU0ZT38_9ACTN</name>
<dbReference type="InterPro" id="IPR003344">
    <property type="entry name" value="Big_1_dom"/>
</dbReference>
<evidence type="ECO:0000313" key="5">
    <source>
        <dbReference type="Proteomes" id="UP001230908"/>
    </source>
</evidence>